<keyword evidence="1" id="KW-0472">Membrane</keyword>
<dbReference type="AlphaFoldDB" id="A0A3B1AIN1"/>
<dbReference type="SMART" id="SM00671">
    <property type="entry name" value="SEL1"/>
    <property type="match status" value="2"/>
</dbReference>
<protein>
    <recommendedName>
        <fullName evidence="2">SPOR domain-containing protein</fullName>
    </recommendedName>
</protein>
<dbReference type="PROSITE" id="PS51724">
    <property type="entry name" value="SPOR"/>
    <property type="match status" value="1"/>
</dbReference>
<dbReference type="SUPFAM" id="SSF81901">
    <property type="entry name" value="HCP-like"/>
    <property type="match status" value="1"/>
</dbReference>
<dbReference type="InterPro" id="IPR007730">
    <property type="entry name" value="SPOR-like_dom"/>
</dbReference>
<evidence type="ECO:0000259" key="2">
    <source>
        <dbReference type="PROSITE" id="PS51724"/>
    </source>
</evidence>
<dbReference type="Gene3D" id="3.30.70.1070">
    <property type="entry name" value="Sporulation related repeat"/>
    <property type="match status" value="1"/>
</dbReference>
<dbReference type="GO" id="GO:0042834">
    <property type="term" value="F:peptidoglycan binding"/>
    <property type="evidence" value="ECO:0007669"/>
    <property type="project" value="InterPro"/>
</dbReference>
<reference evidence="3" key="1">
    <citation type="submission" date="2018-06" db="EMBL/GenBank/DDBJ databases">
        <authorList>
            <person name="Zhirakovskaya E."/>
        </authorList>
    </citation>
    <scope>NUCLEOTIDE SEQUENCE</scope>
</reference>
<evidence type="ECO:0000256" key="1">
    <source>
        <dbReference type="SAM" id="Phobius"/>
    </source>
</evidence>
<gene>
    <name evidence="3" type="ORF">MNBD_GAMMA23-25</name>
</gene>
<name>A0A3B1AIN1_9ZZZZ</name>
<dbReference type="InterPro" id="IPR011990">
    <property type="entry name" value="TPR-like_helical_dom_sf"/>
</dbReference>
<feature type="transmembrane region" description="Helical" evidence="1">
    <location>
        <begin position="165"/>
        <end position="187"/>
    </location>
</feature>
<feature type="domain" description="SPOR" evidence="2">
    <location>
        <begin position="122"/>
        <end position="200"/>
    </location>
</feature>
<dbReference type="InterPro" id="IPR006597">
    <property type="entry name" value="Sel1-like"/>
</dbReference>
<evidence type="ECO:0000313" key="3">
    <source>
        <dbReference type="EMBL" id="VAW98199.1"/>
    </source>
</evidence>
<keyword evidence="1" id="KW-1133">Transmembrane helix</keyword>
<dbReference type="Pfam" id="PF05036">
    <property type="entry name" value="SPOR"/>
    <property type="match status" value="1"/>
</dbReference>
<dbReference type="EMBL" id="UOFT01000065">
    <property type="protein sequence ID" value="VAW98199.1"/>
    <property type="molecule type" value="Genomic_DNA"/>
</dbReference>
<accession>A0A3B1AIN1</accession>
<dbReference type="Gene3D" id="1.25.40.10">
    <property type="entry name" value="Tetratricopeptide repeat domain"/>
    <property type="match status" value="1"/>
</dbReference>
<proteinExistence type="predicted"/>
<keyword evidence="1" id="KW-0812">Transmembrane</keyword>
<dbReference type="InterPro" id="IPR036680">
    <property type="entry name" value="SPOR-like_sf"/>
</dbReference>
<sequence>MVKIKRVSLSLLIFVVSMHAYADLNKAAIDALINENYTMAVPLLKQLAQQGSPSAQYNLALLYKDGRGVVANVAKSNAYFSNAAHRGLVDGYRKLSVSSIKPVSVRNVVVVQQLAPQEWVKAQNPSFYTLQLASSTNAELIKKYFNENSLTGKAGYYKNKREGEYWYALVFGAYPTVMAANAAIATLPKDLKKWSPWVRKLKSIHRIMTP</sequence>
<organism evidence="3">
    <name type="scientific">hydrothermal vent metagenome</name>
    <dbReference type="NCBI Taxonomy" id="652676"/>
    <lineage>
        <taxon>unclassified sequences</taxon>
        <taxon>metagenomes</taxon>
        <taxon>ecological metagenomes</taxon>
    </lineage>
</organism>